<comment type="caution">
    <text evidence="2">The sequence shown here is derived from an EMBL/GenBank/DDBJ whole genome shotgun (WGS) entry which is preliminary data.</text>
</comment>
<reference evidence="2" key="1">
    <citation type="submission" date="2020-07" db="EMBL/GenBank/DDBJ databases">
        <title>Huge and variable diversity of episymbiotic CPR bacteria and DPANN archaea in groundwater ecosystems.</title>
        <authorList>
            <person name="He C.Y."/>
            <person name="Keren R."/>
            <person name="Whittaker M."/>
            <person name="Farag I.F."/>
            <person name="Doudna J."/>
            <person name="Cate J.H.D."/>
            <person name="Banfield J.F."/>
        </authorList>
    </citation>
    <scope>NUCLEOTIDE SEQUENCE</scope>
    <source>
        <strain evidence="2">NC_groundwater_1860_Pr3_B-0.1um_51_7</strain>
    </source>
</reference>
<dbReference type="InterPro" id="IPR050486">
    <property type="entry name" value="Mannose-1P_guanyltransferase"/>
</dbReference>
<feature type="non-terminal residue" evidence="2">
    <location>
        <position position="152"/>
    </location>
</feature>
<evidence type="ECO:0000313" key="3">
    <source>
        <dbReference type="Proteomes" id="UP000808761"/>
    </source>
</evidence>
<dbReference type="Pfam" id="PF00483">
    <property type="entry name" value="NTP_transferase"/>
    <property type="match status" value="1"/>
</dbReference>
<evidence type="ECO:0000259" key="1">
    <source>
        <dbReference type="Pfam" id="PF00483"/>
    </source>
</evidence>
<dbReference type="Proteomes" id="UP000808761">
    <property type="component" value="Unassembled WGS sequence"/>
</dbReference>
<proteinExistence type="predicted"/>
<name>A0A9D6UML8_UNCSA</name>
<dbReference type="CDD" id="cd04181">
    <property type="entry name" value="NTP_transferase"/>
    <property type="match status" value="1"/>
</dbReference>
<dbReference type="Gene3D" id="3.90.550.10">
    <property type="entry name" value="Spore Coat Polysaccharide Biosynthesis Protein SpsA, Chain A"/>
    <property type="match status" value="1"/>
</dbReference>
<organism evidence="2 3">
    <name type="scientific">Candidatus Saganbacteria bacterium</name>
    <dbReference type="NCBI Taxonomy" id="2575572"/>
    <lineage>
        <taxon>Bacteria</taxon>
        <taxon>Bacillati</taxon>
        <taxon>Saganbacteria</taxon>
    </lineage>
</organism>
<dbReference type="AlphaFoldDB" id="A0A9D6UML8"/>
<dbReference type="EMBL" id="JACRKR010000004">
    <property type="protein sequence ID" value="MBI5078405.1"/>
    <property type="molecule type" value="Genomic_DNA"/>
</dbReference>
<dbReference type="InterPro" id="IPR005835">
    <property type="entry name" value="NTP_transferase_dom"/>
</dbReference>
<dbReference type="InterPro" id="IPR029044">
    <property type="entry name" value="Nucleotide-diphossugar_trans"/>
</dbReference>
<feature type="domain" description="Nucleotidyl transferase" evidence="1">
    <location>
        <begin position="2"/>
        <end position="151"/>
    </location>
</feature>
<dbReference type="PANTHER" id="PTHR22572">
    <property type="entry name" value="SUGAR-1-PHOSPHATE GUANYL TRANSFERASE"/>
    <property type="match status" value="1"/>
</dbReference>
<protein>
    <submittedName>
        <fullName evidence="2">Nucleotidyltransferase family protein</fullName>
    </submittedName>
</protein>
<dbReference type="SUPFAM" id="SSF53448">
    <property type="entry name" value="Nucleotide-diphospho-sugar transferases"/>
    <property type="match status" value="1"/>
</dbReference>
<accession>A0A9D6UML8</accession>
<gene>
    <name evidence="2" type="ORF">HZB08_00075</name>
</gene>
<evidence type="ECO:0000313" key="2">
    <source>
        <dbReference type="EMBL" id="MBI5078405.1"/>
    </source>
</evidence>
<sequence>MKAFILAAGYGTRLEPLTLAVPKPMVPIVNLPTMQHNIELLKQHGFRDITANIHYHPEQIENYFGDGSAFGVNLSYSFEEELLGTAGGIKRMARAACVSDTFLVLSSDALTDINLGRLAAYHKEKEALATIALSRVNEVSEFGIVVRNDGGK</sequence>